<dbReference type="RefSeq" id="WP_090966243.1">
    <property type="nucleotide sequence ID" value="NZ_FOOA01000026.1"/>
</dbReference>
<dbReference type="AlphaFoldDB" id="A0A7W6BX76"/>
<reference evidence="1 2" key="1">
    <citation type="submission" date="2020-08" db="EMBL/GenBank/DDBJ databases">
        <title>Genomic Encyclopedia of Type Strains, Phase IV (KMG-IV): sequencing the most valuable type-strain genomes for metagenomic binning, comparative biology and taxonomic classification.</title>
        <authorList>
            <person name="Goeker M."/>
        </authorList>
    </citation>
    <scope>NUCLEOTIDE SEQUENCE [LARGE SCALE GENOMIC DNA]</scope>
    <source>
        <strain evidence="1 2">DSM 25024</strain>
    </source>
</reference>
<keyword evidence="2" id="KW-1185">Reference proteome</keyword>
<protein>
    <recommendedName>
        <fullName evidence="3">RepA protein</fullName>
    </recommendedName>
</protein>
<sequence>MNPPNVRDPDLLEKLAEAQTYSARYREIQVRNIEGMQADRDKLAAEAEAKRTALAALPREARRRTIIREVIETEGPSPDNLRFLPTPLAICGLPYRRLPTERREFERRQGRMSVVVSAGWLMDPNGNRIHQPIPWGPKARLIMAHLSTEALRNNSPVVETADTLTGFMHDMGFTVTGGERGSLAPFKEQLRALAACRMEFSAWDGSRSAMVDVKPLEKVELWFGEDPAQRSLWPSKIEFSHRYFEELQKHALPIDKRALKAFSGSARRLDLLFWITFRITRLNDHFILDWKPLKEQFGEGFARDRDFRAHLVEDLASIKELFPKLPVKLTARGLEMDAADSTALAIPKRTLVTKKA</sequence>
<name>A0A7W6BX76_9HYPH</name>
<dbReference type="InterPro" id="IPR006881">
    <property type="entry name" value="RepA_C"/>
</dbReference>
<dbReference type="Proteomes" id="UP000531216">
    <property type="component" value="Unassembled WGS sequence"/>
</dbReference>
<accession>A0A7W6BX76</accession>
<comment type="caution">
    <text evidence="1">The sequence shown here is derived from an EMBL/GenBank/DDBJ whole genome shotgun (WGS) entry which is preliminary data.</text>
</comment>
<gene>
    <name evidence="1" type="ORF">GGR05_004215</name>
</gene>
<evidence type="ECO:0000313" key="2">
    <source>
        <dbReference type="Proteomes" id="UP000531216"/>
    </source>
</evidence>
<dbReference type="Pfam" id="PF04796">
    <property type="entry name" value="RepA_C"/>
    <property type="match status" value="1"/>
</dbReference>
<evidence type="ECO:0000313" key="1">
    <source>
        <dbReference type="EMBL" id="MBB3938045.1"/>
    </source>
</evidence>
<proteinExistence type="predicted"/>
<organism evidence="1 2">
    <name type="scientific">Aureimonas phyllosphaerae</name>
    <dbReference type="NCBI Taxonomy" id="1166078"/>
    <lineage>
        <taxon>Bacteria</taxon>
        <taxon>Pseudomonadati</taxon>
        <taxon>Pseudomonadota</taxon>
        <taxon>Alphaproteobacteria</taxon>
        <taxon>Hyphomicrobiales</taxon>
        <taxon>Aurantimonadaceae</taxon>
        <taxon>Aureimonas</taxon>
    </lineage>
</organism>
<dbReference type="EMBL" id="JACIDO010000016">
    <property type="protein sequence ID" value="MBB3938045.1"/>
    <property type="molecule type" value="Genomic_DNA"/>
</dbReference>
<dbReference type="OrthoDB" id="932750at2"/>
<evidence type="ECO:0008006" key="3">
    <source>
        <dbReference type="Google" id="ProtNLM"/>
    </source>
</evidence>